<name>A0A8S5U0L6_9CAUD</name>
<protein>
    <submittedName>
        <fullName evidence="2">Uncharacterized protein</fullName>
    </submittedName>
</protein>
<keyword evidence="1" id="KW-1133">Transmembrane helix</keyword>
<keyword evidence="1" id="KW-0472">Membrane</keyword>
<evidence type="ECO:0000256" key="1">
    <source>
        <dbReference type="SAM" id="Phobius"/>
    </source>
</evidence>
<dbReference type="EMBL" id="BK015974">
    <property type="protein sequence ID" value="DAF87987.1"/>
    <property type="molecule type" value="Genomic_DNA"/>
</dbReference>
<organism evidence="2">
    <name type="scientific">Siphoviridae sp. ctNEy24</name>
    <dbReference type="NCBI Taxonomy" id="2825466"/>
    <lineage>
        <taxon>Viruses</taxon>
        <taxon>Duplodnaviria</taxon>
        <taxon>Heunggongvirae</taxon>
        <taxon>Uroviricota</taxon>
        <taxon>Caudoviricetes</taxon>
    </lineage>
</organism>
<sequence length="39" mass="4444">MSFCVFALLLIKRRKGKLLLVFFLLLCESLIYALVALAL</sequence>
<feature type="transmembrane region" description="Helical" evidence="1">
    <location>
        <begin position="18"/>
        <end position="38"/>
    </location>
</feature>
<proteinExistence type="predicted"/>
<evidence type="ECO:0000313" key="2">
    <source>
        <dbReference type="EMBL" id="DAF87987.1"/>
    </source>
</evidence>
<accession>A0A8S5U0L6</accession>
<reference evidence="2" key="1">
    <citation type="journal article" date="2021" name="Proc. Natl. Acad. Sci. U.S.A.">
        <title>A Catalog of Tens of Thousands of Viruses from Human Metagenomes Reveals Hidden Associations with Chronic Diseases.</title>
        <authorList>
            <person name="Tisza M.J."/>
            <person name="Buck C.B."/>
        </authorList>
    </citation>
    <scope>NUCLEOTIDE SEQUENCE</scope>
    <source>
        <strain evidence="2">CtNEy24</strain>
    </source>
</reference>
<keyword evidence="1" id="KW-0812">Transmembrane</keyword>